<feature type="transmembrane region" description="Helical" evidence="1">
    <location>
        <begin position="114"/>
        <end position="135"/>
    </location>
</feature>
<reference evidence="3" key="1">
    <citation type="journal article" date="2019" name="Int. J. Syst. Evol. Microbiol.">
        <title>The Global Catalogue of Microorganisms (GCM) 10K type strain sequencing project: providing services to taxonomists for standard genome sequencing and annotation.</title>
        <authorList>
            <consortium name="The Broad Institute Genomics Platform"/>
            <consortium name="The Broad Institute Genome Sequencing Center for Infectious Disease"/>
            <person name="Wu L."/>
            <person name="Ma J."/>
        </authorList>
    </citation>
    <scope>NUCLEOTIDE SEQUENCE [LARGE SCALE GENOMIC DNA]</scope>
    <source>
        <strain evidence="3">KCTC 42984</strain>
    </source>
</reference>
<evidence type="ECO:0000313" key="2">
    <source>
        <dbReference type="EMBL" id="MFC3173848.1"/>
    </source>
</evidence>
<dbReference type="RefSeq" id="WP_379509232.1">
    <property type="nucleotide sequence ID" value="NZ_JBHRTQ010000007.1"/>
</dbReference>
<keyword evidence="1" id="KW-0472">Membrane</keyword>
<evidence type="ECO:0000313" key="3">
    <source>
        <dbReference type="Proteomes" id="UP001595604"/>
    </source>
</evidence>
<feature type="transmembrane region" description="Helical" evidence="1">
    <location>
        <begin position="20"/>
        <end position="39"/>
    </location>
</feature>
<dbReference type="Pfam" id="PF08570">
    <property type="entry name" value="DUF1761"/>
    <property type="match status" value="1"/>
</dbReference>
<organism evidence="2 3">
    <name type="scientific">Novosphingobium bradum</name>
    <dbReference type="NCBI Taxonomy" id="1737444"/>
    <lineage>
        <taxon>Bacteria</taxon>
        <taxon>Pseudomonadati</taxon>
        <taxon>Pseudomonadota</taxon>
        <taxon>Alphaproteobacteria</taxon>
        <taxon>Sphingomonadales</taxon>
        <taxon>Sphingomonadaceae</taxon>
        <taxon>Novosphingobium</taxon>
    </lineage>
</organism>
<feature type="transmembrane region" description="Helical" evidence="1">
    <location>
        <begin position="51"/>
        <end position="70"/>
    </location>
</feature>
<name>A0ABV7ISF7_9SPHN</name>
<keyword evidence="1" id="KW-0812">Transmembrane</keyword>
<protein>
    <submittedName>
        <fullName evidence="2">DUF1761 domain-containing protein</fullName>
    </submittedName>
</protein>
<comment type="caution">
    <text evidence="2">The sequence shown here is derived from an EMBL/GenBank/DDBJ whole genome shotgun (WGS) entry which is preliminary data.</text>
</comment>
<evidence type="ECO:0000256" key="1">
    <source>
        <dbReference type="SAM" id="Phobius"/>
    </source>
</evidence>
<keyword evidence="3" id="KW-1185">Reference proteome</keyword>
<dbReference type="EMBL" id="JBHRTQ010000007">
    <property type="protein sequence ID" value="MFC3173848.1"/>
    <property type="molecule type" value="Genomic_DNA"/>
</dbReference>
<accession>A0ABV7ISF7</accession>
<dbReference type="Proteomes" id="UP001595604">
    <property type="component" value="Unassembled WGS sequence"/>
</dbReference>
<dbReference type="InterPro" id="IPR013879">
    <property type="entry name" value="DUF1761"/>
</dbReference>
<keyword evidence="1" id="KW-1133">Transmembrane helix</keyword>
<proteinExistence type="predicted"/>
<feature type="transmembrane region" description="Helical" evidence="1">
    <location>
        <begin position="82"/>
        <end position="102"/>
    </location>
</feature>
<gene>
    <name evidence="2" type="ORF">ACFOD9_06245</name>
</gene>
<sequence>MGPINWPAVVLSPVLMQAIALVWYGPLFGGLPPFALFQANMQPGAGPVRSALGGLILLALPALMIGHALARIGPETLALKPWLYWMQTGGIAAFFIVPALWLNHARLGQGRRVALVEAGYWLVSFLAMGTVFWALG</sequence>